<evidence type="ECO:0000313" key="2">
    <source>
        <dbReference type="Proteomes" id="UP000325315"/>
    </source>
</evidence>
<comment type="caution">
    <text evidence="1">The sequence shown here is derived from an EMBL/GenBank/DDBJ whole genome shotgun (WGS) entry which is preliminary data.</text>
</comment>
<dbReference type="Proteomes" id="UP000325315">
    <property type="component" value="Unassembled WGS sequence"/>
</dbReference>
<evidence type="ECO:0000313" key="1">
    <source>
        <dbReference type="EMBL" id="KAA3476880.1"/>
    </source>
</evidence>
<accession>A0A5B6W598</accession>
<name>A0A5B6W598_9ROSI</name>
<gene>
    <name evidence="1" type="ORF">EPI10_010813</name>
</gene>
<keyword evidence="2" id="KW-1185">Reference proteome</keyword>
<dbReference type="AlphaFoldDB" id="A0A5B6W598"/>
<proteinExistence type="predicted"/>
<reference evidence="2" key="1">
    <citation type="journal article" date="2019" name="Plant Biotechnol. J.">
        <title>Genome sequencing of the Australian wild diploid species Gossypium australe highlights disease resistance and delayed gland morphogenesis.</title>
        <authorList>
            <person name="Cai Y."/>
            <person name="Cai X."/>
            <person name="Wang Q."/>
            <person name="Wang P."/>
            <person name="Zhang Y."/>
            <person name="Cai C."/>
            <person name="Xu Y."/>
            <person name="Wang K."/>
            <person name="Zhou Z."/>
            <person name="Wang C."/>
            <person name="Geng S."/>
            <person name="Li B."/>
            <person name="Dong Q."/>
            <person name="Hou Y."/>
            <person name="Wang H."/>
            <person name="Ai P."/>
            <person name="Liu Z."/>
            <person name="Yi F."/>
            <person name="Sun M."/>
            <person name="An G."/>
            <person name="Cheng J."/>
            <person name="Zhang Y."/>
            <person name="Shi Q."/>
            <person name="Xie Y."/>
            <person name="Shi X."/>
            <person name="Chang Y."/>
            <person name="Huang F."/>
            <person name="Chen Y."/>
            <person name="Hong S."/>
            <person name="Mi L."/>
            <person name="Sun Q."/>
            <person name="Zhang L."/>
            <person name="Zhou B."/>
            <person name="Peng R."/>
            <person name="Zhang X."/>
            <person name="Liu F."/>
        </authorList>
    </citation>
    <scope>NUCLEOTIDE SEQUENCE [LARGE SCALE GENOMIC DNA]</scope>
    <source>
        <strain evidence="2">cv. PA1801</strain>
    </source>
</reference>
<sequence length="68" mass="7781">MLLERTDTKSCICPYLAELGIKVIPFSRRQDLRGIKCLKHLHMKSLTLGGLTKTKEELILALEKPKFL</sequence>
<organism evidence="1 2">
    <name type="scientific">Gossypium australe</name>
    <dbReference type="NCBI Taxonomy" id="47621"/>
    <lineage>
        <taxon>Eukaryota</taxon>
        <taxon>Viridiplantae</taxon>
        <taxon>Streptophyta</taxon>
        <taxon>Embryophyta</taxon>
        <taxon>Tracheophyta</taxon>
        <taxon>Spermatophyta</taxon>
        <taxon>Magnoliopsida</taxon>
        <taxon>eudicotyledons</taxon>
        <taxon>Gunneridae</taxon>
        <taxon>Pentapetalae</taxon>
        <taxon>rosids</taxon>
        <taxon>malvids</taxon>
        <taxon>Malvales</taxon>
        <taxon>Malvaceae</taxon>
        <taxon>Malvoideae</taxon>
        <taxon>Gossypium</taxon>
    </lineage>
</organism>
<protein>
    <submittedName>
        <fullName evidence="1">Uncharacterized protein</fullName>
    </submittedName>
</protein>
<dbReference type="EMBL" id="SMMG02000004">
    <property type="protein sequence ID" value="KAA3476880.1"/>
    <property type="molecule type" value="Genomic_DNA"/>
</dbReference>